<dbReference type="Pfam" id="PF00005">
    <property type="entry name" value="ABC_tran"/>
    <property type="match status" value="1"/>
</dbReference>
<comment type="similarity">
    <text evidence="1">Belongs to the ABC transporter superfamily.</text>
</comment>
<dbReference type="GeneID" id="8680625"/>
<dbReference type="InterPro" id="IPR027417">
    <property type="entry name" value="P-loop_NTPase"/>
</dbReference>
<name>D1YW12_METPS</name>
<accession>D1YW12</accession>
<dbReference type="AlphaFoldDB" id="D1YW12"/>
<dbReference type="InterPro" id="IPR003439">
    <property type="entry name" value="ABC_transporter-like_ATP-bd"/>
</dbReference>
<evidence type="ECO:0000256" key="4">
    <source>
        <dbReference type="ARBA" id="ARBA00022840"/>
    </source>
</evidence>
<dbReference type="EMBL" id="AP011532">
    <property type="protein sequence ID" value="BAI60634.1"/>
    <property type="molecule type" value="Genomic_DNA"/>
</dbReference>
<evidence type="ECO:0000313" key="7">
    <source>
        <dbReference type="Proteomes" id="UP000001882"/>
    </source>
</evidence>
<reference evidence="7" key="3">
    <citation type="journal article" date="2011" name="PLoS ONE">
        <title>Genome sequence of a mesophilic hydrogenotrophic methanogen Methanocella paludicola, the first cultivated representative of the order Methanocellales.</title>
        <authorList>
            <person name="Sakai S."/>
            <person name="Takaki Y."/>
            <person name="Shimamura S."/>
            <person name="Sekine M."/>
            <person name="Tajima T."/>
            <person name="Kosugi H."/>
            <person name="Ichikawa N."/>
            <person name="Tasumi E."/>
            <person name="Hiraki A.T."/>
            <person name="Shimizu A."/>
            <person name="Kato Y."/>
            <person name="Nishiko R."/>
            <person name="Mori K."/>
            <person name="Fujita N."/>
            <person name="Imachi H."/>
            <person name="Takai K."/>
        </authorList>
    </citation>
    <scope>NUCLEOTIDE SEQUENCE [LARGE SCALE GENOMIC DNA]</scope>
    <source>
        <strain evidence="7">DSM 17711 / JCM 13418 / NBRC 101707 / SANAE</strain>
    </source>
</reference>
<evidence type="ECO:0000259" key="5">
    <source>
        <dbReference type="PROSITE" id="PS50893"/>
    </source>
</evidence>
<dbReference type="Proteomes" id="UP000001882">
    <property type="component" value="Chromosome"/>
</dbReference>
<dbReference type="InParanoid" id="D1YW12"/>
<dbReference type="PROSITE" id="PS00211">
    <property type="entry name" value="ABC_TRANSPORTER_1"/>
    <property type="match status" value="1"/>
</dbReference>
<proteinExistence type="inferred from homology"/>
<dbReference type="SMART" id="SM00382">
    <property type="entry name" value="AAA"/>
    <property type="match status" value="1"/>
</dbReference>
<protein>
    <submittedName>
        <fullName evidence="6">ABC transporter ATP binding protein</fullName>
    </submittedName>
</protein>
<reference evidence="6 7" key="1">
    <citation type="journal article" date="2007" name="Appl. Environ. Microbiol.">
        <title>Isolation of key methanogens for global methane emission from rice paddy fields: a novel isolate affiliated with the clone cluster rice cluster I.</title>
        <authorList>
            <person name="Sakai S."/>
            <person name="Imachi H."/>
            <person name="Sekiguchi Y."/>
            <person name="Ohashi A."/>
            <person name="Harada H."/>
            <person name="Kamagata Y."/>
        </authorList>
    </citation>
    <scope>NUCLEOTIDE SEQUENCE [LARGE SCALE GENOMIC DNA]</scope>
    <source>
        <strain evidence="7">DSM 17711 / JCM 13418 / NBRC 101707 / SANAE</strain>
    </source>
</reference>
<keyword evidence="3" id="KW-0547">Nucleotide-binding</keyword>
<dbReference type="InterPro" id="IPR050763">
    <property type="entry name" value="ABC_transporter_ATP-binding"/>
</dbReference>
<dbReference type="STRING" id="304371.MCP_0562"/>
<evidence type="ECO:0000256" key="1">
    <source>
        <dbReference type="ARBA" id="ARBA00005417"/>
    </source>
</evidence>
<gene>
    <name evidence="6" type="ordered locus">MCP_0562</name>
</gene>
<dbReference type="GO" id="GO:0016887">
    <property type="term" value="F:ATP hydrolysis activity"/>
    <property type="evidence" value="ECO:0007669"/>
    <property type="project" value="InterPro"/>
</dbReference>
<dbReference type="PANTHER" id="PTHR42711:SF5">
    <property type="entry name" value="ABC TRANSPORTER ATP-BINDING PROTEIN NATA"/>
    <property type="match status" value="1"/>
</dbReference>
<dbReference type="OrthoDB" id="87732at2157"/>
<dbReference type="Gene3D" id="3.40.50.300">
    <property type="entry name" value="P-loop containing nucleotide triphosphate hydrolases"/>
    <property type="match status" value="1"/>
</dbReference>
<keyword evidence="7" id="KW-1185">Reference proteome</keyword>
<dbReference type="PROSITE" id="PS50893">
    <property type="entry name" value="ABC_TRANSPORTER_2"/>
    <property type="match status" value="1"/>
</dbReference>
<keyword evidence="2" id="KW-0813">Transport</keyword>
<sequence>MDDVVIGVSGLVKNYPNNPAVCNVSFKVRRGEIFALLGPNGAGKTTIIKILEFVERPTSGFAYVLDSEQLYALTKDYTGIKEKIGALPQGFKGFDLLTVYENIDYFAQMYRKYGNVDRIIDEMGLRDKRNALFKHLSGGQKQRVGIAIALINDPEVVFLDEPTTGLDPKARRDVWDMIKGLKARGKTVLLTTHYMDEAHQLADRICVLNRGSIVTHGTPEDLINKYGGGNTLVVRGCSTGAIERLREALPGSLVSGNDVTVRLAYGDGMAAMAKAISVLGGDGHLCQELYVKKPTLEDVFLNLTGERLDDA</sequence>
<dbReference type="KEGG" id="mpd:MCP_0562"/>
<dbReference type="RefSeq" id="WP_012899314.1">
    <property type="nucleotide sequence ID" value="NC_013665.1"/>
</dbReference>
<evidence type="ECO:0000256" key="3">
    <source>
        <dbReference type="ARBA" id="ARBA00022741"/>
    </source>
</evidence>
<organism evidence="6 7">
    <name type="scientific">Methanocella paludicola (strain DSM 17711 / JCM 13418 / NBRC 101707 / SANAE)</name>
    <dbReference type="NCBI Taxonomy" id="304371"/>
    <lineage>
        <taxon>Archaea</taxon>
        <taxon>Methanobacteriati</taxon>
        <taxon>Methanobacteriota</taxon>
        <taxon>Stenosarchaea group</taxon>
        <taxon>Methanomicrobia</taxon>
        <taxon>Methanocellales</taxon>
        <taxon>Methanocellaceae</taxon>
        <taxon>Methanocella</taxon>
    </lineage>
</organism>
<feature type="domain" description="ABC transporter" evidence="5">
    <location>
        <begin position="6"/>
        <end position="235"/>
    </location>
</feature>
<dbReference type="GO" id="GO:0005524">
    <property type="term" value="F:ATP binding"/>
    <property type="evidence" value="ECO:0007669"/>
    <property type="project" value="UniProtKB-KW"/>
</dbReference>
<keyword evidence="4" id="KW-0067">ATP-binding</keyword>
<dbReference type="eggNOG" id="arCOG00194">
    <property type="taxonomic scope" value="Archaea"/>
</dbReference>
<dbReference type="PATRIC" id="fig|304371.9.peg.576"/>
<dbReference type="SUPFAM" id="SSF52540">
    <property type="entry name" value="P-loop containing nucleoside triphosphate hydrolases"/>
    <property type="match status" value="1"/>
</dbReference>
<evidence type="ECO:0000256" key="2">
    <source>
        <dbReference type="ARBA" id="ARBA00022448"/>
    </source>
</evidence>
<reference evidence="6 7" key="2">
    <citation type="journal article" date="2008" name="Int. J. Syst. Evol. Microbiol.">
        <title>Methanocella paludicola gen. nov., sp. nov., a methane-producing archaeon, the first isolate of the lineage 'Rice Cluster I', and proposal of the new archaeal order Methanocellales ord. nov.</title>
        <authorList>
            <person name="Sakai S."/>
            <person name="Imachi H."/>
            <person name="Hanada S."/>
            <person name="Ohashi A."/>
            <person name="Harada H."/>
            <person name="Kamagata Y."/>
        </authorList>
    </citation>
    <scope>NUCLEOTIDE SEQUENCE [LARGE SCALE GENOMIC DNA]</scope>
    <source>
        <strain evidence="7">DSM 17711 / JCM 13418 / NBRC 101707 / SANAE</strain>
    </source>
</reference>
<dbReference type="PANTHER" id="PTHR42711">
    <property type="entry name" value="ABC TRANSPORTER ATP-BINDING PROTEIN"/>
    <property type="match status" value="1"/>
</dbReference>
<dbReference type="InterPro" id="IPR017871">
    <property type="entry name" value="ABC_transporter-like_CS"/>
</dbReference>
<evidence type="ECO:0000313" key="6">
    <source>
        <dbReference type="EMBL" id="BAI60634.1"/>
    </source>
</evidence>
<dbReference type="InterPro" id="IPR003593">
    <property type="entry name" value="AAA+_ATPase"/>
</dbReference>